<dbReference type="RefSeq" id="WP_111284410.1">
    <property type="nucleotide sequence ID" value="NZ_QLIN01000006.1"/>
</dbReference>
<gene>
    <name evidence="2" type="ORF">DOZ80_16765</name>
</gene>
<dbReference type="Pfam" id="PF13503">
    <property type="entry name" value="DUF4123"/>
    <property type="match status" value="1"/>
</dbReference>
<accession>A0A327N368</accession>
<proteinExistence type="predicted"/>
<name>A0A327N368_PSEFL</name>
<evidence type="ECO:0000259" key="1">
    <source>
        <dbReference type="Pfam" id="PF13503"/>
    </source>
</evidence>
<evidence type="ECO:0000313" key="3">
    <source>
        <dbReference type="Proteomes" id="UP000249493"/>
    </source>
</evidence>
<dbReference type="Proteomes" id="UP000249493">
    <property type="component" value="Unassembled WGS sequence"/>
</dbReference>
<dbReference type="InterPro" id="IPR025391">
    <property type="entry name" value="DUF4123"/>
</dbReference>
<dbReference type="EMBL" id="QLIN01000006">
    <property type="protein sequence ID" value="RAI68604.1"/>
    <property type="molecule type" value="Genomic_DNA"/>
</dbReference>
<sequence length="266" mass="29803">MIVTHTPEAPPQWLLLDVPGTPQAGVTLRQMFAQARWSGLFEGTQWHALHEQGPVLVDLRTCPVLADLCIVDGQRWPGLLMVSEASASSLLAHLRRMLTVTLGQYRALLSYYNPITASYFFDACDAAELSRWLGPINQLRWFGGTWVDRAMGCEGWQRLSNPGLAVSPLAVEESLSAGQQGTLQTCLLEQHAWRWSQSTGVDFSRLSAHVQEGVALGFSERPVLEGWIWLRLQYPDAVPVQPLPGRTQQERLDSLRHLWQNDPPRS</sequence>
<evidence type="ECO:0000313" key="2">
    <source>
        <dbReference type="EMBL" id="RAI68604.1"/>
    </source>
</evidence>
<reference evidence="2 3" key="1">
    <citation type="submission" date="2018-06" db="EMBL/GenBank/DDBJ databases">
        <authorList>
            <person name="Zhirakovskaya E."/>
        </authorList>
    </citation>
    <scope>NUCLEOTIDE SEQUENCE [LARGE SCALE GENOMIC DNA]</scope>
    <source>
        <strain evidence="2 3">LY3</strain>
    </source>
</reference>
<feature type="domain" description="DUF4123" evidence="1">
    <location>
        <begin position="13"/>
        <end position="130"/>
    </location>
</feature>
<organism evidence="2 3">
    <name type="scientific">Pseudomonas fluorescens</name>
    <dbReference type="NCBI Taxonomy" id="294"/>
    <lineage>
        <taxon>Bacteria</taxon>
        <taxon>Pseudomonadati</taxon>
        <taxon>Pseudomonadota</taxon>
        <taxon>Gammaproteobacteria</taxon>
        <taxon>Pseudomonadales</taxon>
        <taxon>Pseudomonadaceae</taxon>
        <taxon>Pseudomonas</taxon>
    </lineage>
</organism>
<comment type="caution">
    <text evidence="2">The sequence shown here is derived from an EMBL/GenBank/DDBJ whole genome shotgun (WGS) entry which is preliminary data.</text>
</comment>
<protein>
    <recommendedName>
        <fullName evidence="1">DUF4123 domain-containing protein</fullName>
    </recommendedName>
</protein>
<dbReference type="AlphaFoldDB" id="A0A327N368"/>